<dbReference type="GO" id="GO:0005886">
    <property type="term" value="C:plasma membrane"/>
    <property type="evidence" value="ECO:0007669"/>
    <property type="project" value="TreeGrafter"/>
</dbReference>
<feature type="transmembrane region" description="Helical" evidence="7">
    <location>
        <begin position="332"/>
        <end position="358"/>
    </location>
</feature>
<evidence type="ECO:0000313" key="9">
    <source>
        <dbReference type="EMBL" id="STX63308.1"/>
    </source>
</evidence>
<feature type="transmembrane region" description="Helical" evidence="7">
    <location>
        <begin position="184"/>
        <end position="204"/>
    </location>
</feature>
<dbReference type="InterPro" id="IPR036458">
    <property type="entry name" value="Na:dicarbo_symporter_sf"/>
</dbReference>
<organism evidence="9 11">
    <name type="scientific">Legionella moravica</name>
    <dbReference type="NCBI Taxonomy" id="39962"/>
    <lineage>
        <taxon>Bacteria</taxon>
        <taxon>Pseudomonadati</taxon>
        <taxon>Pseudomonadota</taxon>
        <taxon>Gammaproteobacteria</taxon>
        <taxon>Legionellales</taxon>
        <taxon>Legionellaceae</taxon>
        <taxon>Legionella</taxon>
    </lineage>
</organism>
<comment type="subcellular location">
    <subcellularLocation>
        <location evidence="1">Membrane</location>
        <topology evidence="1">Multi-pass membrane protein</topology>
    </subcellularLocation>
</comment>
<dbReference type="EMBL" id="LNYN01000042">
    <property type="protein sequence ID" value="KTD30865.1"/>
    <property type="molecule type" value="Genomic_DNA"/>
</dbReference>
<dbReference type="EMBL" id="UGOG01000001">
    <property type="protein sequence ID" value="STX63308.1"/>
    <property type="molecule type" value="Genomic_DNA"/>
</dbReference>
<keyword evidence="4 7" id="KW-0812">Transmembrane</keyword>
<dbReference type="Proteomes" id="UP000054985">
    <property type="component" value="Unassembled WGS sequence"/>
</dbReference>
<dbReference type="AlphaFoldDB" id="A0A378K105"/>
<sequence>MCAAHQQSKKKFLATPLIYVLMIGLGILSGLSDIAILKGLGLLISELFIKIFKCISLPIISLSIIVTLANYKTDAVMKRIWQRTIKYTFLTTLVAATISCLLYIIINPNTVQVNLQETASNSINNLGYLGYLANIIPTNLLSPFLEQQVMGVLLLSIVIGFAIRQIPEDGPRETISQFFRGAHGMFLVMTRWIITLIPLGLFGFITSTVVQLRSGMDIKGIGQYLLIIVLANLIQGFIILPLWLKMNGIKPFATMRAMIPALSVAFFSKSSVGTLPITMNTIETNLQVKPKISRFVLPLCTSINMNGCAAFIFATVIYLMQSHGMPISYPAMGLWILVSTIAAIGNAGVPMGCFFLSISLLSSMNVPITLMGVILPFYAMIDMLETSLNVWSDACVTKVVNDKAVAEEELKLNPKKQSSLELELG</sequence>
<protein>
    <submittedName>
        <fullName evidence="9">Na /H -dicarboxylate symporter</fullName>
    </submittedName>
    <submittedName>
        <fullName evidence="8">Na /H-dicarboxylate symporter</fullName>
    </submittedName>
</protein>
<keyword evidence="5 7" id="KW-1133">Transmembrane helix</keyword>
<feature type="transmembrane region" description="Helical" evidence="7">
    <location>
        <begin position="295"/>
        <end position="320"/>
    </location>
</feature>
<feature type="transmembrane region" description="Helical" evidence="7">
    <location>
        <begin position="87"/>
        <end position="106"/>
    </location>
</feature>
<dbReference type="GO" id="GO:0015184">
    <property type="term" value="F:L-cystine transmembrane transporter activity"/>
    <property type="evidence" value="ECO:0007669"/>
    <property type="project" value="TreeGrafter"/>
</dbReference>
<evidence type="ECO:0000256" key="7">
    <source>
        <dbReference type="SAM" id="Phobius"/>
    </source>
</evidence>
<feature type="transmembrane region" description="Helical" evidence="7">
    <location>
        <begin position="12"/>
        <end position="35"/>
    </location>
</feature>
<reference evidence="8 10" key="1">
    <citation type="submission" date="2015-11" db="EMBL/GenBank/DDBJ databases">
        <title>Genomic analysis of 38 Legionella species identifies large and diverse effector repertoires.</title>
        <authorList>
            <person name="Burstein D."/>
            <person name="Amaro F."/>
            <person name="Zusman T."/>
            <person name="Lifshitz Z."/>
            <person name="Cohen O."/>
            <person name="Gilbert J.A."/>
            <person name="Pupko T."/>
            <person name="Shuman H.A."/>
            <person name="Segal G."/>
        </authorList>
    </citation>
    <scope>NUCLEOTIDE SEQUENCE [LARGE SCALE GENOMIC DNA]</scope>
    <source>
        <strain evidence="8 10">ATCC 43877</strain>
    </source>
</reference>
<dbReference type="Gene3D" id="1.10.3860.10">
    <property type="entry name" value="Sodium:dicarboxylate symporter"/>
    <property type="match status" value="1"/>
</dbReference>
<dbReference type="Pfam" id="PF00375">
    <property type="entry name" value="SDF"/>
    <property type="match status" value="1"/>
</dbReference>
<dbReference type="GO" id="GO:0015293">
    <property type="term" value="F:symporter activity"/>
    <property type="evidence" value="ECO:0007669"/>
    <property type="project" value="InterPro"/>
</dbReference>
<feature type="transmembrane region" description="Helical" evidence="7">
    <location>
        <begin position="224"/>
        <end position="244"/>
    </location>
</feature>
<proteinExistence type="inferred from homology"/>
<keyword evidence="10" id="KW-1185">Reference proteome</keyword>
<accession>A0A378K105</accession>
<evidence type="ECO:0000313" key="11">
    <source>
        <dbReference type="Proteomes" id="UP000254040"/>
    </source>
</evidence>
<evidence type="ECO:0000313" key="10">
    <source>
        <dbReference type="Proteomes" id="UP000054985"/>
    </source>
</evidence>
<gene>
    <name evidence="9" type="primary">gltP</name>
    <name evidence="8" type="ORF">Lmor_2972</name>
    <name evidence="9" type="ORF">NCTC12239_02251</name>
</gene>
<name>A0A378K105_9GAMM</name>
<dbReference type="Proteomes" id="UP000254040">
    <property type="component" value="Unassembled WGS sequence"/>
</dbReference>
<dbReference type="STRING" id="39962.Lmor_2972"/>
<feature type="transmembrane region" description="Helical" evidence="7">
    <location>
        <begin position="364"/>
        <end position="381"/>
    </location>
</feature>
<keyword evidence="3" id="KW-0813">Transport</keyword>
<dbReference type="SUPFAM" id="SSF118215">
    <property type="entry name" value="Proton glutamate symport protein"/>
    <property type="match status" value="1"/>
</dbReference>
<dbReference type="PANTHER" id="PTHR42865">
    <property type="entry name" value="PROTON/GLUTAMATE-ASPARTATE SYMPORTER"/>
    <property type="match status" value="1"/>
</dbReference>
<evidence type="ECO:0000313" key="8">
    <source>
        <dbReference type="EMBL" id="KTD30865.1"/>
    </source>
</evidence>
<keyword evidence="6 7" id="KW-0472">Membrane</keyword>
<comment type="similarity">
    <text evidence="2">Belongs to the dicarboxylate/amino acid:cation symporter (DAACS) (TC 2.A.23) family.</text>
</comment>
<evidence type="ECO:0000256" key="2">
    <source>
        <dbReference type="ARBA" id="ARBA00006148"/>
    </source>
</evidence>
<dbReference type="RefSeq" id="WP_028385183.1">
    <property type="nucleotide sequence ID" value="NZ_CAAAJG010000033.1"/>
</dbReference>
<dbReference type="PANTHER" id="PTHR42865:SF5">
    <property type="entry name" value="L-CYSTINE TRANSPORTER TCYP"/>
    <property type="match status" value="1"/>
</dbReference>
<dbReference type="PRINTS" id="PR00173">
    <property type="entry name" value="EDTRNSPORT"/>
</dbReference>
<feature type="transmembrane region" description="Helical" evidence="7">
    <location>
        <begin position="144"/>
        <end position="163"/>
    </location>
</feature>
<evidence type="ECO:0000256" key="6">
    <source>
        <dbReference type="ARBA" id="ARBA00023136"/>
    </source>
</evidence>
<evidence type="ECO:0000256" key="1">
    <source>
        <dbReference type="ARBA" id="ARBA00004141"/>
    </source>
</evidence>
<reference evidence="9 11" key="2">
    <citation type="submission" date="2018-06" db="EMBL/GenBank/DDBJ databases">
        <authorList>
            <consortium name="Pathogen Informatics"/>
            <person name="Doyle S."/>
        </authorList>
    </citation>
    <scope>NUCLEOTIDE SEQUENCE [LARGE SCALE GENOMIC DNA]</scope>
    <source>
        <strain evidence="9 11">NCTC12239</strain>
    </source>
</reference>
<evidence type="ECO:0000256" key="3">
    <source>
        <dbReference type="ARBA" id="ARBA00022448"/>
    </source>
</evidence>
<feature type="transmembrane region" description="Helical" evidence="7">
    <location>
        <begin position="47"/>
        <end position="66"/>
    </location>
</feature>
<evidence type="ECO:0000256" key="4">
    <source>
        <dbReference type="ARBA" id="ARBA00022692"/>
    </source>
</evidence>
<dbReference type="InterPro" id="IPR001991">
    <property type="entry name" value="Na-dicarboxylate_symporter"/>
</dbReference>
<dbReference type="OrthoDB" id="9766690at2"/>
<evidence type="ECO:0000256" key="5">
    <source>
        <dbReference type="ARBA" id="ARBA00022989"/>
    </source>
</evidence>